<evidence type="ECO:0000256" key="1">
    <source>
        <dbReference type="SAM" id="Phobius"/>
    </source>
</evidence>
<gene>
    <name evidence="3" type="ORF">METZ01_LOCUS95702</name>
</gene>
<dbReference type="PROSITE" id="PS50801">
    <property type="entry name" value="STAS"/>
    <property type="match status" value="1"/>
</dbReference>
<dbReference type="Pfam" id="PF13466">
    <property type="entry name" value="STAS_2"/>
    <property type="match status" value="1"/>
</dbReference>
<dbReference type="GO" id="GO:0005548">
    <property type="term" value="F:phospholipid transporter activity"/>
    <property type="evidence" value="ECO:0007669"/>
    <property type="project" value="TreeGrafter"/>
</dbReference>
<dbReference type="Gene3D" id="3.30.750.24">
    <property type="entry name" value="STAS domain"/>
    <property type="match status" value="1"/>
</dbReference>
<dbReference type="NCBIfam" id="TIGR00056">
    <property type="entry name" value="MlaE family lipid ABC transporter permease subunit"/>
    <property type="match status" value="1"/>
</dbReference>
<reference evidence="3" key="1">
    <citation type="submission" date="2018-05" db="EMBL/GenBank/DDBJ databases">
        <authorList>
            <person name="Lanie J.A."/>
            <person name="Ng W.-L."/>
            <person name="Kazmierczak K.M."/>
            <person name="Andrzejewski T.M."/>
            <person name="Davidsen T.M."/>
            <person name="Wayne K.J."/>
            <person name="Tettelin H."/>
            <person name="Glass J.I."/>
            <person name="Rusch D."/>
            <person name="Podicherti R."/>
            <person name="Tsui H.-C.T."/>
            <person name="Winkler M.E."/>
        </authorList>
    </citation>
    <scope>NUCLEOTIDE SEQUENCE</scope>
</reference>
<dbReference type="PANTHER" id="PTHR30188:SF3">
    <property type="entry name" value="ABC TRANSPORTER PERMEASE"/>
    <property type="match status" value="1"/>
</dbReference>
<dbReference type="SUPFAM" id="SSF52091">
    <property type="entry name" value="SpoIIaa-like"/>
    <property type="match status" value="1"/>
</dbReference>
<accession>A0A381VSX0</accession>
<dbReference type="InterPro" id="IPR036513">
    <property type="entry name" value="STAS_dom_sf"/>
</dbReference>
<feature type="domain" description="STAS" evidence="2">
    <location>
        <begin position="5"/>
        <end position="100"/>
    </location>
</feature>
<organism evidence="3">
    <name type="scientific">marine metagenome</name>
    <dbReference type="NCBI Taxonomy" id="408172"/>
    <lineage>
        <taxon>unclassified sequences</taxon>
        <taxon>metagenomes</taxon>
        <taxon>ecological metagenomes</taxon>
    </lineage>
</organism>
<protein>
    <recommendedName>
        <fullName evidence="2">STAS domain-containing protein</fullName>
    </recommendedName>
</protein>
<keyword evidence="1" id="KW-0812">Transmembrane</keyword>
<sequence>MMTSTSIRRERVGAHTVFRLSGDWTTNGLAVLEDEVGEVVESAASATGPLTVDTTGIDALDSNGAWLLSQIVQAFEQHGAVVEWTGLNEHHQPLFEQIRRSRPIPQPPRQVTGILRVIEHCGEAVFLWARNSLTFVSFLGLTLVRLLRAVAQPRRVRFTSLIHHLERTGIDSLPIVAMLSFLIGVVLAYMGGEQLKRLGAETFTVNLVAVAVLREMGILITAIIIAGRSGSAFTAQIGTMKVNQEIDAMNTIGLDPVEVLALPRVLALMISLPILTFFADLMGLFGGAVIAVTVLDMNIPQFVRQLSEAVELNHFMVGMVKAPLFGFIIALVGCYEGLRVSASAESVGQQTTRSVVESIALVIALDTLFVVFFSILGV</sequence>
<dbReference type="AlphaFoldDB" id="A0A381VSX0"/>
<feature type="transmembrane region" description="Helical" evidence="1">
    <location>
        <begin position="315"/>
        <end position="335"/>
    </location>
</feature>
<dbReference type="GO" id="GO:0043190">
    <property type="term" value="C:ATP-binding cassette (ABC) transporter complex"/>
    <property type="evidence" value="ECO:0007669"/>
    <property type="project" value="InterPro"/>
</dbReference>
<evidence type="ECO:0000259" key="2">
    <source>
        <dbReference type="PROSITE" id="PS50801"/>
    </source>
</evidence>
<name>A0A381VSX0_9ZZZZ</name>
<dbReference type="InterPro" id="IPR003453">
    <property type="entry name" value="ABC_MlaE_roteobac"/>
</dbReference>
<feature type="transmembrane region" description="Helical" evidence="1">
    <location>
        <begin position="203"/>
        <end position="226"/>
    </location>
</feature>
<feature type="transmembrane region" description="Helical" evidence="1">
    <location>
        <begin position="125"/>
        <end position="147"/>
    </location>
</feature>
<feature type="transmembrane region" description="Helical" evidence="1">
    <location>
        <begin position="355"/>
        <end position="376"/>
    </location>
</feature>
<feature type="transmembrane region" description="Helical" evidence="1">
    <location>
        <begin position="168"/>
        <end position="191"/>
    </location>
</feature>
<keyword evidence="1" id="KW-0472">Membrane</keyword>
<dbReference type="InterPro" id="IPR058548">
    <property type="entry name" value="MlaB-like_STAS"/>
</dbReference>
<dbReference type="EMBL" id="UINC01009558">
    <property type="protein sequence ID" value="SVA42848.1"/>
    <property type="molecule type" value="Genomic_DNA"/>
</dbReference>
<keyword evidence="1" id="KW-1133">Transmembrane helix</keyword>
<proteinExistence type="predicted"/>
<dbReference type="InterPro" id="IPR002645">
    <property type="entry name" value="STAS_dom"/>
</dbReference>
<feature type="transmembrane region" description="Helical" evidence="1">
    <location>
        <begin position="274"/>
        <end position="295"/>
    </location>
</feature>
<dbReference type="Pfam" id="PF02405">
    <property type="entry name" value="MlaE"/>
    <property type="match status" value="1"/>
</dbReference>
<dbReference type="InterPro" id="IPR030802">
    <property type="entry name" value="Permease_MalE"/>
</dbReference>
<evidence type="ECO:0000313" key="3">
    <source>
        <dbReference type="EMBL" id="SVA42848.1"/>
    </source>
</evidence>
<dbReference type="PANTHER" id="PTHR30188">
    <property type="entry name" value="ABC TRANSPORTER PERMEASE PROTEIN-RELATED"/>
    <property type="match status" value="1"/>
</dbReference>